<comment type="similarity">
    <text evidence="2">Belongs to the methyl-accepting chemotaxis (MCP) protein family.</text>
</comment>
<dbReference type="GO" id="GO:0004888">
    <property type="term" value="F:transmembrane signaling receptor activity"/>
    <property type="evidence" value="ECO:0007669"/>
    <property type="project" value="InterPro"/>
</dbReference>
<keyword evidence="4" id="KW-1185">Reference proteome</keyword>
<dbReference type="AlphaFoldDB" id="A0A0G9MRI9"/>
<dbReference type="InterPro" id="IPR004089">
    <property type="entry name" value="MCPsignal_dom"/>
</dbReference>
<name>A0A0G9MRI9_9SPHN</name>
<organism evidence="3 4">
    <name type="scientific">Aurantiacibacter gangjinensis</name>
    <dbReference type="NCBI Taxonomy" id="502682"/>
    <lineage>
        <taxon>Bacteria</taxon>
        <taxon>Pseudomonadati</taxon>
        <taxon>Pseudomonadota</taxon>
        <taxon>Alphaproteobacteria</taxon>
        <taxon>Sphingomonadales</taxon>
        <taxon>Erythrobacteraceae</taxon>
        <taxon>Aurantiacibacter</taxon>
    </lineage>
</organism>
<dbReference type="Gene3D" id="1.10.490.10">
    <property type="entry name" value="Globins"/>
    <property type="match status" value="1"/>
</dbReference>
<evidence type="ECO:0000256" key="1">
    <source>
        <dbReference type="ARBA" id="ARBA00023224"/>
    </source>
</evidence>
<evidence type="ECO:0000313" key="4">
    <source>
        <dbReference type="Proteomes" id="UP000053070"/>
    </source>
</evidence>
<accession>A0A0G9MRI9</accession>
<dbReference type="PROSITE" id="PS50111">
    <property type="entry name" value="CHEMOTAXIS_TRANSDUC_2"/>
    <property type="match status" value="1"/>
</dbReference>
<dbReference type="SUPFAM" id="SSF58104">
    <property type="entry name" value="Methyl-accepting chemotaxis protein (MCP) signaling domain"/>
    <property type="match status" value="1"/>
</dbReference>
<protein>
    <submittedName>
        <fullName evidence="3">Uncharacterized protein</fullName>
    </submittedName>
</protein>
<dbReference type="Pfam" id="PF00015">
    <property type="entry name" value="MCPsignal"/>
    <property type="match status" value="1"/>
</dbReference>
<dbReference type="GO" id="GO:0016020">
    <property type="term" value="C:membrane"/>
    <property type="evidence" value="ECO:0007669"/>
    <property type="project" value="InterPro"/>
</dbReference>
<proteinExistence type="inferred from homology"/>
<dbReference type="KEGG" id="egn:BMF35_a0069"/>
<evidence type="ECO:0000313" key="3">
    <source>
        <dbReference type="EMBL" id="KLE33361.1"/>
    </source>
</evidence>
<dbReference type="InterPro" id="IPR012292">
    <property type="entry name" value="Globin/Proto"/>
</dbReference>
<keyword evidence="1" id="KW-0807">Transducer</keyword>
<dbReference type="Proteomes" id="UP000053070">
    <property type="component" value="Unassembled WGS sequence"/>
</dbReference>
<dbReference type="EMBL" id="LBHC01000001">
    <property type="protein sequence ID" value="KLE33361.1"/>
    <property type="molecule type" value="Genomic_DNA"/>
</dbReference>
<dbReference type="PRINTS" id="PR00260">
    <property type="entry name" value="CHEMTRNSDUCR"/>
</dbReference>
<dbReference type="GO" id="GO:0019825">
    <property type="term" value="F:oxygen binding"/>
    <property type="evidence" value="ECO:0007669"/>
    <property type="project" value="InterPro"/>
</dbReference>
<dbReference type="SMART" id="SM00283">
    <property type="entry name" value="MA"/>
    <property type="match status" value="1"/>
</dbReference>
<sequence>MVSQTIAAEREVFVEKREWRERLRLFDPDNRLPELLHGLNSILQEHYESFLQRQLEIAKMDPALGGAIETIVGEAGRADALAQYHARFTPPLDDSFAAYTQRFGRLLVSKNASPSTGMAMVSCAYGEAMKVVLETMEGEDLARAARAIRMLTSIESDILVGSMHEALHARYLSEISQRAVEFEDSVLATVAQLSETAERLKSSSGSAGEVSRELQDTSATMAASAQQSATAMEQAKATLVHLENAVIKVQASVASTDDAAKVAGQRADAAASNADQLGDSSKRIQSIVKLIKTIAEQTQILSLNATIEAARAGQAGSGFAVVANEVKELASKTQIAAGDIKIQAEDILAAARHSVDAAEDINRRMSTIGEWTESSRNEIDSQLQNLRIVVEAIAETFLSAEHLLGGVSTIDDFAGQMTARSQEVEEDFARVEDLLARLSANVGAYSNSLRSMIAEQEIAEDHGV</sequence>
<reference evidence="3 4" key="1">
    <citation type="submission" date="2015-04" db="EMBL/GenBank/DDBJ databases">
        <title>The draft genome sequence of Erythrobacr gangjinensis K7-2.</title>
        <authorList>
            <person name="Zhuang L."/>
            <person name="Liu Y."/>
            <person name="Shao Z."/>
        </authorList>
    </citation>
    <scope>NUCLEOTIDE SEQUENCE [LARGE SCALE GENOMIC DNA]</scope>
    <source>
        <strain evidence="3 4">K7-2</strain>
    </source>
</reference>
<dbReference type="InterPro" id="IPR004090">
    <property type="entry name" value="Chemotax_Me-accpt_rcpt"/>
</dbReference>
<dbReference type="Gene3D" id="1.10.287.950">
    <property type="entry name" value="Methyl-accepting chemotaxis protein"/>
    <property type="match status" value="1"/>
</dbReference>
<evidence type="ECO:0000256" key="2">
    <source>
        <dbReference type="ARBA" id="ARBA00029447"/>
    </source>
</evidence>
<dbReference type="STRING" id="502682.BMF35_a0069"/>
<dbReference type="PANTHER" id="PTHR32089:SF112">
    <property type="entry name" value="LYSOZYME-LIKE PROTEIN-RELATED"/>
    <property type="match status" value="1"/>
</dbReference>
<dbReference type="GO" id="GO:0006935">
    <property type="term" value="P:chemotaxis"/>
    <property type="evidence" value="ECO:0007669"/>
    <property type="project" value="InterPro"/>
</dbReference>
<dbReference type="GO" id="GO:0020037">
    <property type="term" value="F:heme binding"/>
    <property type="evidence" value="ECO:0007669"/>
    <property type="project" value="InterPro"/>
</dbReference>
<dbReference type="PATRIC" id="fig|502682.8.peg.1094"/>
<comment type="caution">
    <text evidence="3">The sequence shown here is derived from an EMBL/GenBank/DDBJ whole genome shotgun (WGS) entry which is preliminary data.</text>
</comment>
<dbReference type="PANTHER" id="PTHR32089">
    <property type="entry name" value="METHYL-ACCEPTING CHEMOTAXIS PROTEIN MCPB"/>
    <property type="match status" value="1"/>
</dbReference>
<dbReference type="GO" id="GO:0007165">
    <property type="term" value="P:signal transduction"/>
    <property type="evidence" value="ECO:0007669"/>
    <property type="project" value="UniProtKB-KW"/>
</dbReference>
<gene>
    <name evidence="3" type="ORF">AAW01_05340</name>
</gene>